<feature type="domain" description="MEDS" evidence="3">
    <location>
        <begin position="14"/>
        <end position="156"/>
    </location>
</feature>
<proteinExistence type="predicted"/>
<keyword evidence="1" id="KW-0723">Serine/threonine-protein kinase</keyword>
<dbReference type="RefSeq" id="WP_145937197.1">
    <property type="nucleotide sequence ID" value="NZ_BNAV01000005.1"/>
</dbReference>
<gene>
    <name evidence="4" type="ORF">GCM10017566_41850</name>
</gene>
<dbReference type="OrthoDB" id="4088450at2"/>
<evidence type="ECO:0000313" key="4">
    <source>
        <dbReference type="EMBL" id="GHF63806.1"/>
    </source>
</evidence>
<sequence length="313" mass="34420">MRTGAAEGHEGYFHEAAFYASDQELLDVVVPFLEEGVAAGEPVLVAFGPVNERLLGTAFDLAKVTVIPGDEQYLRPAVAIRRYRELFARCVADGAAQVRVVGDVPHPGAGQPWDWWARYESVVNRVFDDFPLWGLCPYDTRITPEHVLDDVVRTHPRLATVDGRHVHNDGYEVPARFLSPWREAPRPLPEAEPPVTDLRDPTAAEARRELRAALGPSGIGRDRTEDFVMAVSEAVTNAFVHGRPPLRVRIWSGPGRAVVTVTDGGAGPVDPFTGLVAAKETRSAGVGLWMAHQICRHVCMYADEEGFVVRLEC</sequence>
<dbReference type="Pfam" id="PF13581">
    <property type="entry name" value="HATPase_c_2"/>
    <property type="match status" value="1"/>
</dbReference>
<dbReference type="AlphaFoldDB" id="A0A8H9IZY5"/>
<dbReference type="PANTHER" id="PTHR35526">
    <property type="entry name" value="ANTI-SIGMA-F FACTOR RSBW-RELATED"/>
    <property type="match status" value="1"/>
</dbReference>
<dbReference type="PANTHER" id="PTHR35526:SF3">
    <property type="entry name" value="ANTI-SIGMA-F FACTOR RSBW"/>
    <property type="match status" value="1"/>
</dbReference>
<dbReference type="CDD" id="cd16936">
    <property type="entry name" value="HATPase_RsbW-like"/>
    <property type="match status" value="1"/>
</dbReference>
<reference evidence="4" key="2">
    <citation type="submission" date="2020-09" db="EMBL/GenBank/DDBJ databases">
        <authorList>
            <person name="Sun Q."/>
            <person name="Zhou Y."/>
        </authorList>
    </citation>
    <scope>NUCLEOTIDE SEQUENCE</scope>
    <source>
        <strain evidence="4">CGMCC 4.7679</strain>
    </source>
</reference>
<keyword evidence="1" id="KW-0808">Transferase</keyword>
<dbReference type="InterPro" id="IPR050267">
    <property type="entry name" value="Anti-sigma-factor_SerPK"/>
</dbReference>
<evidence type="ECO:0000256" key="1">
    <source>
        <dbReference type="ARBA" id="ARBA00022527"/>
    </source>
</evidence>
<name>A0A8H9IZY5_9PSEU</name>
<dbReference type="SUPFAM" id="SSF55874">
    <property type="entry name" value="ATPase domain of HSP90 chaperone/DNA topoisomerase II/histidine kinase"/>
    <property type="match status" value="1"/>
</dbReference>
<keyword evidence="1" id="KW-0418">Kinase</keyword>
<dbReference type="InterPro" id="IPR047718">
    <property type="entry name" value="RsbA-like_anti_sig"/>
</dbReference>
<dbReference type="EMBL" id="BNAV01000005">
    <property type="protein sequence ID" value="GHF63806.1"/>
    <property type="molecule type" value="Genomic_DNA"/>
</dbReference>
<dbReference type="InterPro" id="IPR003594">
    <property type="entry name" value="HATPase_dom"/>
</dbReference>
<evidence type="ECO:0000259" key="2">
    <source>
        <dbReference type="Pfam" id="PF13581"/>
    </source>
</evidence>
<reference evidence="4" key="1">
    <citation type="journal article" date="2014" name="Int. J. Syst. Evol. Microbiol.">
        <title>Complete genome sequence of Corynebacterium casei LMG S-19264T (=DSM 44701T), isolated from a smear-ripened cheese.</title>
        <authorList>
            <consortium name="US DOE Joint Genome Institute (JGI-PGF)"/>
            <person name="Walter F."/>
            <person name="Albersmeier A."/>
            <person name="Kalinowski J."/>
            <person name="Ruckert C."/>
        </authorList>
    </citation>
    <scope>NUCLEOTIDE SEQUENCE</scope>
    <source>
        <strain evidence="4">CGMCC 4.7679</strain>
    </source>
</reference>
<comment type="caution">
    <text evidence="4">The sequence shown here is derived from an EMBL/GenBank/DDBJ whole genome shotgun (WGS) entry which is preliminary data.</text>
</comment>
<dbReference type="Gene3D" id="3.30.565.10">
    <property type="entry name" value="Histidine kinase-like ATPase, C-terminal domain"/>
    <property type="match status" value="1"/>
</dbReference>
<dbReference type="GO" id="GO:0004674">
    <property type="term" value="F:protein serine/threonine kinase activity"/>
    <property type="evidence" value="ECO:0007669"/>
    <property type="project" value="UniProtKB-KW"/>
</dbReference>
<organism evidence="4 5">
    <name type="scientific">Amycolatopsis bartoniae</name>
    <dbReference type="NCBI Taxonomy" id="941986"/>
    <lineage>
        <taxon>Bacteria</taxon>
        <taxon>Bacillati</taxon>
        <taxon>Actinomycetota</taxon>
        <taxon>Actinomycetes</taxon>
        <taxon>Pseudonocardiales</taxon>
        <taxon>Pseudonocardiaceae</taxon>
        <taxon>Amycolatopsis</taxon>
    </lineage>
</organism>
<protein>
    <submittedName>
        <fullName evidence="4">Anti-sigma regulatory factor</fullName>
    </submittedName>
</protein>
<feature type="domain" description="Histidine kinase/HSP90-like ATPase" evidence="2">
    <location>
        <begin position="203"/>
        <end position="311"/>
    </location>
</feature>
<keyword evidence="5" id="KW-1185">Reference proteome</keyword>
<evidence type="ECO:0000313" key="5">
    <source>
        <dbReference type="Proteomes" id="UP000658656"/>
    </source>
</evidence>
<dbReference type="NCBIfam" id="NF041045">
    <property type="entry name" value="RsbA_anti_sig"/>
    <property type="match status" value="1"/>
</dbReference>
<dbReference type="InterPro" id="IPR025847">
    <property type="entry name" value="MEDS_domain"/>
</dbReference>
<accession>A0A8H9IZY5</accession>
<evidence type="ECO:0000259" key="3">
    <source>
        <dbReference type="Pfam" id="PF14417"/>
    </source>
</evidence>
<dbReference type="Proteomes" id="UP000658656">
    <property type="component" value="Unassembled WGS sequence"/>
</dbReference>
<dbReference type="Pfam" id="PF14417">
    <property type="entry name" value="MEDS"/>
    <property type="match status" value="1"/>
</dbReference>
<dbReference type="InterPro" id="IPR036890">
    <property type="entry name" value="HATPase_C_sf"/>
</dbReference>